<dbReference type="Gene3D" id="3.40.1410.10">
    <property type="entry name" value="Chorismate lyase-like"/>
    <property type="match status" value="1"/>
</dbReference>
<keyword evidence="1" id="KW-0805">Transcription regulation</keyword>
<dbReference type="SUPFAM" id="SSF64288">
    <property type="entry name" value="Chorismate lyase-like"/>
    <property type="match status" value="1"/>
</dbReference>
<keyword evidence="2" id="KW-0238">DNA-binding</keyword>
<accession>A0AAU3H5C2</accession>
<dbReference type="Pfam" id="PF07702">
    <property type="entry name" value="UTRA"/>
    <property type="match status" value="1"/>
</dbReference>
<evidence type="ECO:0000256" key="3">
    <source>
        <dbReference type="ARBA" id="ARBA00023163"/>
    </source>
</evidence>
<dbReference type="InterPro" id="IPR000524">
    <property type="entry name" value="Tscrpt_reg_HTH_GntR"/>
</dbReference>
<dbReference type="Gene3D" id="1.10.10.10">
    <property type="entry name" value="Winged helix-like DNA-binding domain superfamily/Winged helix DNA-binding domain"/>
    <property type="match status" value="1"/>
</dbReference>
<evidence type="ECO:0000259" key="4">
    <source>
        <dbReference type="PROSITE" id="PS50949"/>
    </source>
</evidence>
<dbReference type="GO" id="GO:0003677">
    <property type="term" value="F:DNA binding"/>
    <property type="evidence" value="ECO:0007669"/>
    <property type="project" value="UniProtKB-KW"/>
</dbReference>
<keyword evidence="3" id="KW-0804">Transcription</keyword>
<dbReference type="AlphaFoldDB" id="A0AAU3H5C2"/>
<dbReference type="EMBL" id="CP109537">
    <property type="protein sequence ID" value="WTZ00487.1"/>
    <property type="molecule type" value="Genomic_DNA"/>
</dbReference>
<dbReference type="PANTHER" id="PTHR44846:SF17">
    <property type="entry name" value="GNTR-FAMILY TRANSCRIPTIONAL REGULATOR"/>
    <property type="match status" value="1"/>
</dbReference>
<dbReference type="InterPro" id="IPR036388">
    <property type="entry name" value="WH-like_DNA-bd_sf"/>
</dbReference>
<sequence>MSLERTPPYLQVVATLKQKIVSGELKHGDKLPSVRDLAAQYEISTATAQKVFRTLKAEGLAEARQGAATTVSTRRTLHRTAADRLEAALTTGRIYADGEYAVITGADLSEPPEWVADLFAIEPGGQAVRRQRITHNADDQPVSASTSWFSSDLADAVPALLVRERIVGGTPSAIEAATGRRAVASEEASTADAASEEQAALLGVSPGDPVSLSRNVYVDAQGELIEVGESVAPAGRWRVHRS</sequence>
<evidence type="ECO:0000313" key="5">
    <source>
        <dbReference type="EMBL" id="WTZ00487.1"/>
    </source>
</evidence>
<dbReference type="GO" id="GO:0003700">
    <property type="term" value="F:DNA-binding transcription factor activity"/>
    <property type="evidence" value="ECO:0007669"/>
    <property type="project" value="InterPro"/>
</dbReference>
<dbReference type="InterPro" id="IPR011663">
    <property type="entry name" value="UTRA"/>
</dbReference>
<proteinExistence type="predicted"/>
<dbReference type="Pfam" id="PF00392">
    <property type="entry name" value="GntR"/>
    <property type="match status" value="1"/>
</dbReference>
<evidence type="ECO:0000256" key="1">
    <source>
        <dbReference type="ARBA" id="ARBA00023015"/>
    </source>
</evidence>
<reference evidence="5" key="1">
    <citation type="submission" date="2022-10" db="EMBL/GenBank/DDBJ databases">
        <title>The complete genomes of actinobacterial strains from the NBC collection.</title>
        <authorList>
            <person name="Joergensen T.S."/>
            <person name="Alvarez Arevalo M."/>
            <person name="Sterndorff E.B."/>
            <person name="Faurdal D."/>
            <person name="Vuksanovic O."/>
            <person name="Mourched A.-S."/>
            <person name="Charusanti P."/>
            <person name="Shaw S."/>
            <person name="Blin K."/>
            <person name="Weber T."/>
        </authorList>
    </citation>
    <scope>NUCLEOTIDE SEQUENCE</scope>
    <source>
        <strain evidence="5">NBC_01401</strain>
    </source>
</reference>
<name>A0AAU3H5C2_9ACTN</name>
<dbReference type="PANTHER" id="PTHR44846">
    <property type="entry name" value="MANNOSYL-D-GLYCERATE TRANSPORT/METABOLISM SYSTEM REPRESSOR MNGR-RELATED"/>
    <property type="match status" value="1"/>
</dbReference>
<dbReference type="InterPro" id="IPR028978">
    <property type="entry name" value="Chorismate_lyase_/UTRA_dom_sf"/>
</dbReference>
<evidence type="ECO:0000256" key="2">
    <source>
        <dbReference type="ARBA" id="ARBA00023125"/>
    </source>
</evidence>
<feature type="domain" description="HTH gntR-type" evidence="4">
    <location>
        <begin position="6"/>
        <end position="74"/>
    </location>
</feature>
<protein>
    <submittedName>
        <fullName evidence="5">GntR family transcriptional regulator</fullName>
    </submittedName>
</protein>
<dbReference type="PROSITE" id="PS50949">
    <property type="entry name" value="HTH_GNTR"/>
    <property type="match status" value="1"/>
</dbReference>
<dbReference type="GO" id="GO:0045892">
    <property type="term" value="P:negative regulation of DNA-templated transcription"/>
    <property type="evidence" value="ECO:0007669"/>
    <property type="project" value="TreeGrafter"/>
</dbReference>
<dbReference type="InterPro" id="IPR036390">
    <property type="entry name" value="WH_DNA-bd_sf"/>
</dbReference>
<gene>
    <name evidence="5" type="ORF">OG626_36940</name>
</gene>
<organism evidence="5">
    <name type="scientific">Streptomyces sp. NBC_01401</name>
    <dbReference type="NCBI Taxonomy" id="2903854"/>
    <lineage>
        <taxon>Bacteria</taxon>
        <taxon>Bacillati</taxon>
        <taxon>Actinomycetota</taxon>
        <taxon>Actinomycetes</taxon>
        <taxon>Kitasatosporales</taxon>
        <taxon>Streptomycetaceae</taxon>
        <taxon>Streptomyces</taxon>
    </lineage>
</organism>
<dbReference type="SUPFAM" id="SSF46785">
    <property type="entry name" value="Winged helix' DNA-binding domain"/>
    <property type="match status" value="1"/>
</dbReference>
<dbReference type="SMART" id="SM00866">
    <property type="entry name" value="UTRA"/>
    <property type="match status" value="1"/>
</dbReference>
<dbReference type="SMART" id="SM00345">
    <property type="entry name" value="HTH_GNTR"/>
    <property type="match status" value="1"/>
</dbReference>
<dbReference type="InterPro" id="IPR050679">
    <property type="entry name" value="Bact_HTH_transcr_reg"/>
</dbReference>
<dbReference type="CDD" id="cd07377">
    <property type="entry name" value="WHTH_GntR"/>
    <property type="match status" value="1"/>
</dbReference>